<keyword evidence="1" id="KW-0472">Membrane</keyword>
<dbReference type="Proteomes" id="UP000295718">
    <property type="component" value="Unassembled WGS sequence"/>
</dbReference>
<reference evidence="3 4" key="1">
    <citation type="submission" date="2019-03" db="EMBL/GenBank/DDBJ databases">
        <title>Genomic Encyclopedia of Type Strains, Phase IV (KMG-IV): sequencing the most valuable type-strain genomes for metagenomic binning, comparative biology and taxonomic classification.</title>
        <authorList>
            <person name="Goeker M."/>
        </authorList>
    </citation>
    <scope>NUCLEOTIDE SEQUENCE [LARGE SCALE GENOMIC DNA]</scope>
    <source>
        <strain evidence="3 4">DSM 100556</strain>
    </source>
</reference>
<dbReference type="GO" id="GO:0016746">
    <property type="term" value="F:acyltransferase activity"/>
    <property type="evidence" value="ECO:0007669"/>
    <property type="project" value="UniProtKB-KW"/>
</dbReference>
<dbReference type="GO" id="GO:0047617">
    <property type="term" value="F:fatty acyl-CoA hydrolase activity"/>
    <property type="evidence" value="ECO:0007669"/>
    <property type="project" value="TreeGrafter"/>
</dbReference>
<gene>
    <name evidence="3" type="ORF">EDD76_115123</name>
</gene>
<evidence type="ECO:0000313" key="4">
    <source>
        <dbReference type="Proteomes" id="UP000295718"/>
    </source>
</evidence>
<dbReference type="Pfam" id="PF08840">
    <property type="entry name" value="BAAT_C"/>
    <property type="match status" value="1"/>
</dbReference>
<dbReference type="EMBL" id="SLUO01000015">
    <property type="protein sequence ID" value="TCL55489.1"/>
    <property type="molecule type" value="Genomic_DNA"/>
</dbReference>
<keyword evidence="1" id="KW-0812">Transmembrane</keyword>
<keyword evidence="1" id="KW-1133">Transmembrane helix</keyword>
<keyword evidence="3" id="KW-0378">Hydrolase</keyword>
<keyword evidence="3" id="KW-0012">Acyltransferase</keyword>
<feature type="transmembrane region" description="Helical" evidence="1">
    <location>
        <begin position="96"/>
        <end position="115"/>
    </location>
</feature>
<organism evidence="3 4">
    <name type="scientific">Kineothrix alysoides</name>
    <dbReference type="NCBI Taxonomy" id="1469948"/>
    <lineage>
        <taxon>Bacteria</taxon>
        <taxon>Bacillati</taxon>
        <taxon>Bacillota</taxon>
        <taxon>Clostridia</taxon>
        <taxon>Lachnospirales</taxon>
        <taxon>Lachnospiraceae</taxon>
        <taxon>Kineothrix</taxon>
    </lineage>
</organism>
<keyword evidence="4" id="KW-1185">Reference proteome</keyword>
<evidence type="ECO:0000313" key="3">
    <source>
        <dbReference type="EMBL" id="TCL55489.1"/>
    </source>
</evidence>
<feature type="domain" description="BAAT/Acyl-CoA thioester hydrolase C-terminal" evidence="2">
    <location>
        <begin position="73"/>
        <end position="234"/>
    </location>
</feature>
<sequence length="281" mass="31718">MKLHDYIVSVDGFRGQLYDPQNHGEKVIIIFMGGEGKFISAGLLAEKLAEDGFASLALYYCKGIGLPQSFNMVPLDMVEKAIAMLKRYNNNQFQKIVTYGVSMGSILALMAGVVFKDVSAVIAVSPTHIIPEGFITKKKVSGQSFLTYRGKPYNYTSIDDTLPMYKYFSKAYESDEKAEIPVENISGNILLLAGKKDCSWPASTSVDKMRLRIEAVRYHEKLHTHVYENGGHFIGIMPDMKKYKHLNLMRLMSKDELLHPKVCEKVRKQSEHDVLKFLSDC</sequence>
<dbReference type="SUPFAM" id="SSF53474">
    <property type="entry name" value="alpha/beta-Hydrolases"/>
    <property type="match status" value="1"/>
</dbReference>
<comment type="caution">
    <text evidence="3">The sequence shown here is derived from an EMBL/GenBank/DDBJ whole genome shotgun (WGS) entry which is preliminary data.</text>
</comment>
<proteinExistence type="predicted"/>
<evidence type="ECO:0000256" key="1">
    <source>
        <dbReference type="SAM" id="Phobius"/>
    </source>
</evidence>
<accession>A0A4R1QNX3</accession>
<dbReference type="GO" id="GO:0006637">
    <property type="term" value="P:acyl-CoA metabolic process"/>
    <property type="evidence" value="ECO:0007669"/>
    <property type="project" value="TreeGrafter"/>
</dbReference>
<dbReference type="GO" id="GO:0006631">
    <property type="term" value="P:fatty acid metabolic process"/>
    <property type="evidence" value="ECO:0007669"/>
    <property type="project" value="TreeGrafter"/>
</dbReference>
<dbReference type="RefSeq" id="WP_031392631.1">
    <property type="nucleotide sequence ID" value="NZ_JPNB01000003.1"/>
</dbReference>
<dbReference type="InterPro" id="IPR014940">
    <property type="entry name" value="BAAT_C"/>
</dbReference>
<dbReference type="PANTHER" id="PTHR10824:SF4">
    <property type="entry name" value="ACYL-COENZYME A THIOESTERASE 1-LIKE"/>
    <property type="match status" value="1"/>
</dbReference>
<evidence type="ECO:0000259" key="2">
    <source>
        <dbReference type="Pfam" id="PF08840"/>
    </source>
</evidence>
<name>A0A4R1QNX3_9FIRM</name>
<dbReference type="Gene3D" id="3.40.50.1820">
    <property type="entry name" value="alpha/beta hydrolase"/>
    <property type="match status" value="1"/>
</dbReference>
<dbReference type="OrthoDB" id="8922993at2"/>
<dbReference type="InterPro" id="IPR029058">
    <property type="entry name" value="AB_hydrolase_fold"/>
</dbReference>
<keyword evidence="3" id="KW-0808">Transferase</keyword>
<dbReference type="STRING" id="1469948.GCA_000732725_04012"/>
<dbReference type="PANTHER" id="PTHR10824">
    <property type="entry name" value="ACYL-COENZYME A THIOESTERASE-RELATED"/>
    <property type="match status" value="1"/>
</dbReference>
<dbReference type="AlphaFoldDB" id="A0A4R1QNX3"/>
<protein>
    <submittedName>
        <fullName evidence="3">Bile acid acyltransferase/acyl-CoA thioester hydrolase-like protein</fullName>
    </submittedName>
</protein>